<feature type="transmembrane region" description="Helical" evidence="5">
    <location>
        <begin position="334"/>
        <end position="354"/>
    </location>
</feature>
<evidence type="ECO:0000259" key="6">
    <source>
        <dbReference type="Pfam" id="PF04932"/>
    </source>
</evidence>
<keyword evidence="3 5" id="KW-1133">Transmembrane helix</keyword>
<feature type="transmembrane region" description="Helical" evidence="5">
    <location>
        <begin position="12"/>
        <end position="29"/>
    </location>
</feature>
<dbReference type="InterPro" id="IPR007016">
    <property type="entry name" value="O-antigen_ligase-rel_domated"/>
</dbReference>
<feature type="transmembrane region" description="Helical" evidence="5">
    <location>
        <begin position="169"/>
        <end position="188"/>
    </location>
</feature>
<feature type="transmembrane region" description="Helical" evidence="5">
    <location>
        <begin position="242"/>
        <end position="261"/>
    </location>
</feature>
<dbReference type="OrthoDB" id="4391260at2"/>
<dbReference type="Proteomes" id="UP000218418">
    <property type="component" value="Chromosome"/>
</dbReference>
<dbReference type="AlphaFoldDB" id="A0A1Z4LKZ3"/>
<evidence type="ECO:0000256" key="3">
    <source>
        <dbReference type="ARBA" id="ARBA00022989"/>
    </source>
</evidence>
<dbReference type="EMBL" id="AP018227">
    <property type="protein sequence ID" value="BAY81886.1"/>
    <property type="molecule type" value="Genomic_DNA"/>
</dbReference>
<accession>A0A1Z4LKZ3</accession>
<sequence length="442" mass="50660">MPKLPKLAEQIFVVFTLFLSTSALIPVLIEGGSGSIGSDSYSPKFFLLIYTITFLLIIKHQKNFVRAAQKDVWIWLFLGIVLASTLWTFAPDVTPRRSVLLLGTSLFAVYMAMRFTLREQLQLLAWALGIVVILSFMFAIGLPKYGLMTVQEGGIHAGSWRGIMTHKNILGRLMNLSTMVFLFVAMSNPIQNRRYRWVPWAGFILSIALIILSTSMTSLVVCLTLMTILPLYRSWRRNYNQLIPLMIALILTGGSVSTLLLGNLPVVADALGRDLTLTGRTDIWSVMFDLIWERPWFGYGFNAVWRDWNSPITAYLWRTLAWECPYGHNGFMDLFIELGIVGLLAFLFSFITTFFKGVMWLRITQCIEGTWPLMYLTFLVMYNISESTLVETNSIYWIVYVSSVFSLAIEYAEAKSYRYHFSSELDQEWINMKAFTKQKSKY</sequence>
<dbReference type="GO" id="GO:0016020">
    <property type="term" value="C:membrane"/>
    <property type="evidence" value="ECO:0007669"/>
    <property type="project" value="UniProtKB-SubCell"/>
</dbReference>
<reference evidence="7 8" key="1">
    <citation type="submission" date="2017-06" db="EMBL/GenBank/DDBJ databases">
        <title>Genome sequencing of cyanobaciteial culture collection at National Institute for Environmental Studies (NIES).</title>
        <authorList>
            <person name="Hirose Y."/>
            <person name="Shimura Y."/>
            <person name="Fujisawa T."/>
            <person name="Nakamura Y."/>
            <person name="Kawachi M."/>
        </authorList>
    </citation>
    <scope>NUCLEOTIDE SEQUENCE [LARGE SCALE GENOMIC DNA]</scope>
    <source>
        <strain evidence="7 8">NIES-267</strain>
    </source>
</reference>
<dbReference type="InterPro" id="IPR051533">
    <property type="entry name" value="WaaL-like"/>
</dbReference>
<keyword evidence="4 5" id="KW-0472">Membrane</keyword>
<organism evidence="7 8">
    <name type="scientific">Calothrix parasitica NIES-267</name>
    <dbReference type="NCBI Taxonomy" id="1973488"/>
    <lineage>
        <taxon>Bacteria</taxon>
        <taxon>Bacillati</taxon>
        <taxon>Cyanobacteriota</taxon>
        <taxon>Cyanophyceae</taxon>
        <taxon>Nostocales</taxon>
        <taxon>Calotrichaceae</taxon>
        <taxon>Calothrix</taxon>
    </lineage>
</organism>
<feature type="transmembrane region" description="Helical" evidence="5">
    <location>
        <begin position="394"/>
        <end position="412"/>
    </location>
</feature>
<keyword evidence="8" id="KW-1185">Reference proteome</keyword>
<feature type="transmembrane region" description="Helical" evidence="5">
    <location>
        <begin position="366"/>
        <end position="382"/>
    </location>
</feature>
<evidence type="ECO:0000313" key="8">
    <source>
        <dbReference type="Proteomes" id="UP000218418"/>
    </source>
</evidence>
<feature type="transmembrane region" description="Helical" evidence="5">
    <location>
        <begin position="41"/>
        <end position="60"/>
    </location>
</feature>
<evidence type="ECO:0000256" key="4">
    <source>
        <dbReference type="ARBA" id="ARBA00023136"/>
    </source>
</evidence>
<gene>
    <name evidence="7" type="ORF">NIES267_13640</name>
</gene>
<comment type="subcellular location">
    <subcellularLocation>
        <location evidence="1">Membrane</location>
        <topology evidence="1">Multi-pass membrane protein</topology>
    </subcellularLocation>
</comment>
<feature type="transmembrane region" description="Helical" evidence="5">
    <location>
        <begin position="200"/>
        <end position="230"/>
    </location>
</feature>
<feature type="transmembrane region" description="Helical" evidence="5">
    <location>
        <begin position="123"/>
        <end position="142"/>
    </location>
</feature>
<evidence type="ECO:0000256" key="5">
    <source>
        <dbReference type="SAM" id="Phobius"/>
    </source>
</evidence>
<evidence type="ECO:0000256" key="2">
    <source>
        <dbReference type="ARBA" id="ARBA00022692"/>
    </source>
</evidence>
<name>A0A1Z4LKZ3_9CYAN</name>
<keyword evidence="2 5" id="KW-0812">Transmembrane</keyword>
<dbReference type="PANTHER" id="PTHR37422">
    <property type="entry name" value="TEICHURONIC ACID BIOSYNTHESIS PROTEIN TUAE"/>
    <property type="match status" value="1"/>
</dbReference>
<evidence type="ECO:0000256" key="1">
    <source>
        <dbReference type="ARBA" id="ARBA00004141"/>
    </source>
</evidence>
<dbReference type="Pfam" id="PF04932">
    <property type="entry name" value="Wzy_C"/>
    <property type="match status" value="1"/>
</dbReference>
<feature type="transmembrane region" description="Helical" evidence="5">
    <location>
        <begin position="99"/>
        <end position="117"/>
    </location>
</feature>
<feature type="transmembrane region" description="Helical" evidence="5">
    <location>
        <begin position="72"/>
        <end position="90"/>
    </location>
</feature>
<proteinExistence type="predicted"/>
<dbReference type="PANTHER" id="PTHR37422:SF17">
    <property type="entry name" value="O-ANTIGEN LIGASE"/>
    <property type="match status" value="1"/>
</dbReference>
<evidence type="ECO:0000313" key="7">
    <source>
        <dbReference type="EMBL" id="BAY81886.1"/>
    </source>
</evidence>
<feature type="domain" description="O-antigen ligase-related" evidence="6">
    <location>
        <begin position="202"/>
        <end position="347"/>
    </location>
</feature>
<protein>
    <submittedName>
        <fullName evidence="7">O-antigen polymerase</fullName>
    </submittedName>
</protein>